<dbReference type="CDD" id="cd11572">
    <property type="entry name" value="RlmI_M_like"/>
    <property type="match status" value="1"/>
</dbReference>
<keyword evidence="2" id="KW-0963">Cytoplasm</keyword>
<evidence type="ECO:0000256" key="7">
    <source>
        <dbReference type="ARBA" id="ARBA00022884"/>
    </source>
</evidence>
<keyword evidence="6" id="KW-0949">S-adenosyl-L-methionine</keyword>
<evidence type="ECO:0000256" key="8">
    <source>
        <dbReference type="SAM" id="MobiDB-lite"/>
    </source>
</evidence>
<dbReference type="Proteomes" id="UP000002630">
    <property type="component" value="Linkage Group LG26"/>
</dbReference>
<dbReference type="PROSITE" id="PS50890">
    <property type="entry name" value="PUA"/>
    <property type="match status" value="1"/>
</dbReference>
<reference evidence="11 12" key="1">
    <citation type="journal article" date="2010" name="Nature">
        <title>The Ectocarpus genome and the independent evolution of multicellularity in brown algae.</title>
        <authorList>
            <person name="Cock J.M."/>
            <person name="Sterck L."/>
            <person name="Rouze P."/>
            <person name="Scornet D."/>
            <person name="Allen A.E."/>
            <person name="Amoutzias G."/>
            <person name="Anthouard V."/>
            <person name="Artiguenave F."/>
            <person name="Aury J.M."/>
            <person name="Badger J.H."/>
            <person name="Beszteri B."/>
            <person name="Billiau K."/>
            <person name="Bonnet E."/>
            <person name="Bothwell J.H."/>
            <person name="Bowler C."/>
            <person name="Boyen C."/>
            <person name="Brownlee C."/>
            <person name="Carrano C.J."/>
            <person name="Charrier B."/>
            <person name="Cho G.Y."/>
            <person name="Coelho S.M."/>
            <person name="Collen J."/>
            <person name="Corre E."/>
            <person name="Da Silva C."/>
            <person name="Delage L."/>
            <person name="Delaroque N."/>
            <person name="Dittami S.M."/>
            <person name="Doulbeau S."/>
            <person name="Elias M."/>
            <person name="Farnham G."/>
            <person name="Gachon C.M."/>
            <person name="Gschloessl B."/>
            <person name="Heesch S."/>
            <person name="Jabbari K."/>
            <person name="Jubin C."/>
            <person name="Kawai H."/>
            <person name="Kimura K."/>
            <person name="Kloareg B."/>
            <person name="Kupper F.C."/>
            <person name="Lang D."/>
            <person name="Le Bail A."/>
            <person name="Leblanc C."/>
            <person name="Lerouge P."/>
            <person name="Lohr M."/>
            <person name="Lopez P.J."/>
            <person name="Martens C."/>
            <person name="Maumus F."/>
            <person name="Michel G."/>
            <person name="Miranda-Saavedra D."/>
            <person name="Morales J."/>
            <person name="Moreau H."/>
            <person name="Motomura T."/>
            <person name="Nagasato C."/>
            <person name="Napoli C.A."/>
            <person name="Nelson D.R."/>
            <person name="Nyvall-Collen P."/>
            <person name="Peters A.F."/>
            <person name="Pommier C."/>
            <person name="Potin P."/>
            <person name="Poulain J."/>
            <person name="Quesneville H."/>
            <person name="Read B."/>
            <person name="Rensing S.A."/>
            <person name="Ritter A."/>
            <person name="Rousvoal S."/>
            <person name="Samanta M."/>
            <person name="Samson G."/>
            <person name="Schroeder D.C."/>
            <person name="Segurens B."/>
            <person name="Strittmatter M."/>
            <person name="Tonon T."/>
            <person name="Tregear J.W."/>
            <person name="Valentin K."/>
            <person name="von Dassow P."/>
            <person name="Yamagishi T."/>
            <person name="Van de Peer Y."/>
            <person name="Wincker P."/>
        </authorList>
    </citation>
    <scope>NUCLEOTIDE SEQUENCE [LARGE SCALE GENOMIC DNA]</scope>
    <source>
        <strain evidence="12">Ec32 / CCAP1310/4</strain>
    </source>
</reference>
<keyword evidence="9" id="KW-0732">Signal</keyword>
<evidence type="ECO:0000259" key="10">
    <source>
        <dbReference type="SMART" id="SM00359"/>
    </source>
</evidence>
<feature type="chain" id="PRO_5003095371" description="PUA domain-containing protein" evidence="9">
    <location>
        <begin position="27"/>
        <end position="342"/>
    </location>
</feature>
<dbReference type="InterPro" id="IPR002478">
    <property type="entry name" value="PUA"/>
</dbReference>
<keyword evidence="4" id="KW-0489">Methyltransferase</keyword>
<evidence type="ECO:0000313" key="11">
    <source>
        <dbReference type="EMBL" id="CBJ30959.1"/>
    </source>
</evidence>
<evidence type="ECO:0000256" key="3">
    <source>
        <dbReference type="ARBA" id="ARBA00022552"/>
    </source>
</evidence>
<dbReference type="eggNOG" id="ENOG502QS1I">
    <property type="taxonomic scope" value="Eukaryota"/>
</dbReference>
<dbReference type="STRING" id="2880.D7FS18"/>
<proteinExistence type="predicted"/>
<dbReference type="AlphaFoldDB" id="D7FS18"/>
<dbReference type="SUPFAM" id="SSF88697">
    <property type="entry name" value="PUA domain-like"/>
    <property type="match status" value="1"/>
</dbReference>
<keyword evidence="7" id="KW-0694">RNA-binding</keyword>
<keyword evidence="5" id="KW-0808">Transferase</keyword>
<feature type="compositionally biased region" description="Low complexity" evidence="8">
    <location>
        <begin position="267"/>
        <end position="276"/>
    </location>
</feature>
<dbReference type="Gene3D" id="3.30.750.80">
    <property type="entry name" value="RNA methyltransferase domain (HRMD) like"/>
    <property type="match status" value="1"/>
</dbReference>
<protein>
    <recommendedName>
        <fullName evidence="10">PUA domain-containing protein</fullName>
    </recommendedName>
</protein>
<dbReference type="PANTHER" id="PTHR42873">
    <property type="entry name" value="RIBOSOMAL RNA LARGE SUBUNIT METHYLTRANSFERASE"/>
    <property type="match status" value="1"/>
</dbReference>
<feature type="region of interest" description="Disordered" evidence="8">
    <location>
        <begin position="241"/>
        <end position="283"/>
    </location>
</feature>
<dbReference type="GO" id="GO:0003723">
    <property type="term" value="F:RNA binding"/>
    <property type="evidence" value="ECO:0007669"/>
    <property type="project" value="UniProtKB-KW"/>
</dbReference>
<dbReference type="OrthoDB" id="269872at2759"/>
<evidence type="ECO:0000256" key="2">
    <source>
        <dbReference type="ARBA" id="ARBA00022490"/>
    </source>
</evidence>
<dbReference type="InterPro" id="IPR036974">
    <property type="entry name" value="PUA_sf"/>
</dbReference>
<dbReference type="CDD" id="cd21153">
    <property type="entry name" value="PUA_RlmI"/>
    <property type="match status" value="1"/>
</dbReference>
<dbReference type="Gene3D" id="2.30.130.10">
    <property type="entry name" value="PUA domain"/>
    <property type="match status" value="1"/>
</dbReference>
<sequence length="342" mass="36076">MIQVTGRRAEKALLLLLCLGKRSSTAFQVRGPVTTARRATAAVHVCRPRALSSVAGAVAEPGTTVACSRKLSKAVVVARGKARLFWDGNPLVYGGAVSRVEGDPAAGDVVDVIDSSGKFIAWGVYNPDSMYRVRILAREGEAVCHDRDVGAVVKERLLTARDARRAIGLPNAKTDTYRLVNGEGDRLSGLVVDVFAGVVGVSSSAVWVEAFRPEIEGALGEVFGADATEIIWRRSDGRLQQDGWKGNNQSSPGAAVAETTGADGKAARAAGSSEGVGVAGEKRLRSDAPSTVVREHGLEFEVRPQFGQKTGEKNTANVGTVLAQGLIEGFTVRHSGYVLHCN</sequence>
<dbReference type="Pfam" id="PF17785">
    <property type="entry name" value="PUA_3"/>
    <property type="match status" value="1"/>
</dbReference>
<evidence type="ECO:0000256" key="5">
    <source>
        <dbReference type="ARBA" id="ARBA00022679"/>
    </source>
</evidence>
<dbReference type="EMBL" id="FN649751">
    <property type="protein sequence ID" value="CBJ30959.1"/>
    <property type="molecule type" value="Genomic_DNA"/>
</dbReference>
<comment type="subcellular location">
    <subcellularLocation>
        <location evidence="1">Cytoplasm</location>
    </subcellularLocation>
</comment>
<keyword evidence="3" id="KW-0698">rRNA processing</keyword>
<evidence type="ECO:0000256" key="9">
    <source>
        <dbReference type="SAM" id="SignalP"/>
    </source>
</evidence>
<accession>D7FS18</accession>
<keyword evidence="12" id="KW-1185">Reference proteome</keyword>
<evidence type="ECO:0000256" key="6">
    <source>
        <dbReference type="ARBA" id="ARBA00022691"/>
    </source>
</evidence>
<feature type="domain" description="PUA" evidence="10">
    <location>
        <begin position="73"/>
        <end position="144"/>
    </location>
</feature>
<organism evidence="11 12">
    <name type="scientific">Ectocarpus siliculosus</name>
    <name type="common">Brown alga</name>
    <name type="synonym">Conferva siliculosa</name>
    <dbReference type="NCBI Taxonomy" id="2880"/>
    <lineage>
        <taxon>Eukaryota</taxon>
        <taxon>Sar</taxon>
        <taxon>Stramenopiles</taxon>
        <taxon>Ochrophyta</taxon>
        <taxon>PX clade</taxon>
        <taxon>Phaeophyceae</taxon>
        <taxon>Ectocarpales</taxon>
        <taxon>Ectocarpaceae</taxon>
        <taxon>Ectocarpus</taxon>
    </lineage>
</organism>
<evidence type="ECO:0000256" key="4">
    <source>
        <dbReference type="ARBA" id="ARBA00022603"/>
    </source>
</evidence>
<name>D7FS18_ECTSI</name>
<dbReference type="GO" id="GO:0006364">
    <property type="term" value="P:rRNA processing"/>
    <property type="evidence" value="ECO:0007669"/>
    <property type="project" value="UniProtKB-KW"/>
</dbReference>
<dbReference type="SMART" id="SM00359">
    <property type="entry name" value="PUA"/>
    <property type="match status" value="1"/>
</dbReference>
<evidence type="ECO:0000313" key="12">
    <source>
        <dbReference type="Proteomes" id="UP000002630"/>
    </source>
</evidence>
<gene>
    <name evidence="11" type="ORF">Esi_0226_0038</name>
</gene>
<feature type="signal peptide" evidence="9">
    <location>
        <begin position="1"/>
        <end position="26"/>
    </location>
</feature>
<dbReference type="PANTHER" id="PTHR42873:SF1">
    <property type="entry name" value="S-ADENOSYLMETHIONINE-DEPENDENT METHYLTRANSFERASE DOMAIN-CONTAINING PROTEIN"/>
    <property type="match status" value="1"/>
</dbReference>
<dbReference type="EMBL" id="FN648405">
    <property type="protein sequence ID" value="CBJ30959.1"/>
    <property type="molecule type" value="Genomic_DNA"/>
</dbReference>
<dbReference type="InterPro" id="IPR041532">
    <property type="entry name" value="RlmI-like_PUA"/>
</dbReference>
<dbReference type="InterPro" id="IPR015947">
    <property type="entry name" value="PUA-like_sf"/>
</dbReference>
<evidence type="ECO:0000256" key="1">
    <source>
        <dbReference type="ARBA" id="ARBA00004496"/>
    </source>
</evidence>
<dbReference type="InParanoid" id="D7FS18"/>